<dbReference type="Proteomes" id="UP001321861">
    <property type="component" value="Chromosome"/>
</dbReference>
<keyword evidence="1" id="KW-0472">Membrane</keyword>
<reference evidence="2 3" key="1">
    <citation type="journal article" date="2023" name="Microbiol. Spectr.">
        <title>Symbiosis of Carpenter Bees with Uncharacterized Lactic Acid Bacteria Showing NAD Auxotrophy.</title>
        <authorList>
            <person name="Kawasaki S."/>
            <person name="Ozawa K."/>
            <person name="Mori T."/>
            <person name="Yamamoto A."/>
            <person name="Ito M."/>
            <person name="Ohkuma M."/>
            <person name="Sakamoto M."/>
            <person name="Matsutani M."/>
        </authorList>
    </citation>
    <scope>NUCLEOTIDE SEQUENCE [LARGE SCALE GENOMIC DNA]</scope>
    <source>
        <strain evidence="2 3">XA3</strain>
    </source>
</reference>
<feature type="transmembrane region" description="Helical" evidence="1">
    <location>
        <begin position="251"/>
        <end position="271"/>
    </location>
</feature>
<feature type="transmembrane region" description="Helical" evidence="1">
    <location>
        <begin position="224"/>
        <end position="245"/>
    </location>
</feature>
<evidence type="ECO:0000313" key="2">
    <source>
        <dbReference type="EMBL" id="BDR57878.1"/>
    </source>
</evidence>
<evidence type="ECO:0000256" key="1">
    <source>
        <dbReference type="SAM" id="Phobius"/>
    </source>
</evidence>
<gene>
    <name evidence="2" type="ORF">XA3_03190</name>
</gene>
<dbReference type="InterPro" id="IPR009574">
    <property type="entry name" value="DUF1189"/>
</dbReference>
<keyword evidence="3" id="KW-1185">Reference proteome</keyword>
<organism evidence="2 3">
    <name type="scientific">Xylocopilactobacillus apicola</name>
    <dbReference type="NCBI Taxonomy" id="2932184"/>
    <lineage>
        <taxon>Bacteria</taxon>
        <taxon>Bacillati</taxon>
        <taxon>Bacillota</taxon>
        <taxon>Bacilli</taxon>
        <taxon>Lactobacillales</taxon>
        <taxon>Lactobacillaceae</taxon>
        <taxon>Xylocopilactobacillus</taxon>
    </lineage>
</organism>
<dbReference type="RefSeq" id="WP_317635811.1">
    <property type="nucleotide sequence ID" value="NZ_AP026802.1"/>
</dbReference>
<protein>
    <recommendedName>
        <fullName evidence="4">DUF1189 domain-containing protein</fullName>
    </recommendedName>
</protein>
<sequence length="281" mass="32960">MNKEIKESSKITFLRRFYEPREMFLKRKYKWWQNLMFLLLFAFVATMATFSFLARPEIYNETISSSLSYYTNKIKDPEFKKALDTAKFKDGQLIYQGKKRIRKSKQFDLGINLTAADLKKSKAKSGLVFMKNKIVLYAQNGSDKSHKLESIDFSYDQDFNPHSSNLKGELERAWSKENKRAYLQMSLSTWFIGFVYRILLIWLILILIIRAIIRKVNHREESMVNLFGFLSNASAIPTILMSIVIAIYFNALLVTIIFLIALVIIVAIAWHQTRFLDEEKK</sequence>
<evidence type="ECO:0000313" key="3">
    <source>
        <dbReference type="Proteomes" id="UP001321861"/>
    </source>
</evidence>
<name>A0AAU9DRR5_9LACO</name>
<keyword evidence="1" id="KW-1133">Transmembrane helix</keyword>
<feature type="transmembrane region" description="Helical" evidence="1">
    <location>
        <begin position="190"/>
        <end position="212"/>
    </location>
</feature>
<keyword evidence="1" id="KW-0812">Transmembrane</keyword>
<dbReference type="AlphaFoldDB" id="A0AAU9DRR5"/>
<proteinExistence type="predicted"/>
<accession>A0AAU9DRR5</accession>
<dbReference type="EMBL" id="AP026802">
    <property type="protein sequence ID" value="BDR57878.1"/>
    <property type="molecule type" value="Genomic_DNA"/>
</dbReference>
<evidence type="ECO:0008006" key="4">
    <source>
        <dbReference type="Google" id="ProtNLM"/>
    </source>
</evidence>
<dbReference type="KEGG" id="xap:XA3_03190"/>
<dbReference type="Pfam" id="PF06691">
    <property type="entry name" value="DUF1189"/>
    <property type="match status" value="1"/>
</dbReference>